<dbReference type="Proteomes" id="UP000253235">
    <property type="component" value="Unassembled WGS sequence"/>
</dbReference>
<dbReference type="InterPro" id="IPR012944">
    <property type="entry name" value="SusD_RagB_dom"/>
</dbReference>
<organism evidence="8 9">
    <name type="scientific">Flavobacterium petrolei</name>
    <dbReference type="NCBI Taxonomy" id="2259594"/>
    <lineage>
        <taxon>Bacteria</taxon>
        <taxon>Pseudomonadati</taxon>
        <taxon>Bacteroidota</taxon>
        <taxon>Flavobacteriia</taxon>
        <taxon>Flavobacteriales</taxon>
        <taxon>Flavobacteriaceae</taxon>
        <taxon>Flavobacterium</taxon>
    </lineage>
</organism>
<dbReference type="RefSeq" id="WP_113665243.1">
    <property type="nucleotide sequence ID" value="NZ_QNVY02000001.1"/>
</dbReference>
<dbReference type="Pfam" id="PF14322">
    <property type="entry name" value="SusD-like_3"/>
    <property type="match status" value="1"/>
</dbReference>
<dbReference type="EMBL" id="QNVY02000001">
    <property type="protein sequence ID" value="RYJ52667.1"/>
    <property type="molecule type" value="Genomic_DNA"/>
</dbReference>
<accession>A0A482TN23</accession>
<dbReference type="GO" id="GO:0009279">
    <property type="term" value="C:cell outer membrane"/>
    <property type="evidence" value="ECO:0007669"/>
    <property type="project" value="UniProtKB-SubCell"/>
</dbReference>
<protein>
    <submittedName>
        <fullName evidence="8">RagB/SusD family nutrient uptake outer membrane protein</fullName>
    </submittedName>
</protein>
<evidence type="ECO:0000256" key="2">
    <source>
        <dbReference type="ARBA" id="ARBA00006275"/>
    </source>
</evidence>
<dbReference type="OrthoDB" id="630434at2"/>
<dbReference type="Gene3D" id="2.20.20.130">
    <property type="match status" value="1"/>
</dbReference>
<feature type="domain" description="SusD-like N-terminal" evidence="7">
    <location>
        <begin position="36"/>
        <end position="231"/>
    </location>
</feature>
<dbReference type="InterPro" id="IPR033985">
    <property type="entry name" value="SusD-like_N"/>
</dbReference>
<dbReference type="PROSITE" id="PS51257">
    <property type="entry name" value="PROKAR_LIPOPROTEIN"/>
    <property type="match status" value="1"/>
</dbReference>
<evidence type="ECO:0000256" key="5">
    <source>
        <dbReference type="ARBA" id="ARBA00023237"/>
    </source>
</evidence>
<dbReference type="InterPro" id="IPR011990">
    <property type="entry name" value="TPR-like_helical_dom_sf"/>
</dbReference>
<name>A0A482TN23_9FLAO</name>
<reference evidence="8 9" key="1">
    <citation type="submission" date="2019-01" db="EMBL/GenBank/DDBJ databases">
        <title>Flavobacterium sp. nov. isolated from arctic soil.</title>
        <authorList>
            <person name="Kim D.-U."/>
        </authorList>
    </citation>
    <scope>NUCLEOTIDE SEQUENCE [LARGE SCALE GENOMIC DNA]</scope>
    <source>
        <strain evidence="8 9">Kopri-42</strain>
    </source>
</reference>
<evidence type="ECO:0000256" key="3">
    <source>
        <dbReference type="ARBA" id="ARBA00022729"/>
    </source>
</evidence>
<comment type="caution">
    <text evidence="8">The sequence shown here is derived from an EMBL/GenBank/DDBJ whole genome shotgun (WGS) entry which is preliminary data.</text>
</comment>
<evidence type="ECO:0000313" key="8">
    <source>
        <dbReference type="EMBL" id="RYJ52667.1"/>
    </source>
</evidence>
<feature type="domain" description="RagB/SusD" evidence="6">
    <location>
        <begin position="342"/>
        <end position="466"/>
    </location>
</feature>
<dbReference type="SUPFAM" id="SSF48452">
    <property type="entry name" value="TPR-like"/>
    <property type="match status" value="1"/>
</dbReference>
<comment type="similarity">
    <text evidence="2">Belongs to the SusD family.</text>
</comment>
<evidence type="ECO:0000259" key="6">
    <source>
        <dbReference type="Pfam" id="PF07980"/>
    </source>
</evidence>
<keyword evidence="9" id="KW-1185">Reference proteome</keyword>
<evidence type="ECO:0000259" key="7">
    <source>
        <dbReference type="Pfam" id="PF14322"/>
    </source>
</evidence>
<proteinExistence type="inferred from homology"/>
<evidence type="ECO:0000256" key="4">
    <source>
        <dbReference type="ARBA" id="ARBA00023136"/>
    </source>
</evidence>
<evidence type="ECO:0000313" key="9">
    <source>
        <dbReference type="Proteomes" id="UP000253235"/>
    </source>
</evidence>
<dbReference type="Gene3D" id="1.25.40.390">
    <property type="match status" value="1"/>
</dbReference>
<keyword evidence="5" id="KW-0998">Cell outer membrane</keyword>
<dbReference type="AlphaFoldDB" id="A0A482TN23"/>
<keyword evidence="3" id="KW-0732">Signal</keyword>
<sequence>MKTIIKSLMALSLLFTVISCDDKDLDPTLSVNKDITTIKSVNDLNLVISGAYDRMTNSFYYGRDILIFGDVRSDNAYSNGNSGRFVTAGSMDMVDSDAYPRDTFTQIYKVIGSCNIVINSSIAGANATETSQISYYKGQALTLRALAHYDLLRLFGQQNVDGGGLTAKGIAYIREFQSSNLSPSRNTVGEVKDFIYADLDQALSLMNADLDDSKETITTPAVNAIKARVALYFEDWTIAKKASSDAMNTAAANGSRIAQANEFVNSYTMPTPVNSIFELAFRDNDNQSIDGLYNIYAETNYGDVAVLQNFKNQFSPSDVRGSAAMLAVDSKNKLRNVGKFISNSSNVPLIRFEEMVLVNAEASFMLNSADPSVLVSLNSIASNRGADLYIAVTRNDILNERRKELAFEGFRFDDLARTKKDMPIVDALRQTYDDKGAIVFGSYRYAFPIPLVETNANANATQNKGY</sequence>
<dbReference type="Pfam" id="PF07980">
    <property type="entry name" value="SusD_RagB"/>
    <property type="match status" value="1"/>
</dbReference>
<comment type="subcellular location">
    <subcellularLocation>
        <location evidence="1">Cell outer membrane</location>
    </subcellularLocation>
</comment>
<evidence type="ECO:0000256" key="1">
    <source>
        <dbReference type="ARBA" id="ARBA00004442"/>
    </source>
</evidence>
<dbReference type="Gene3D" id="1.25.40.900">
    <property type="match status" value="1"/>
</dbReference>
<gene>
    <name evidence="8" type="ORF">DR871_001035</name>
</gene>
<keyword evidence="4" id="KW-0472">Membrane</keyword>